<dbReference type="InterPro" id="IPR038116">
    <property type="entry name" value="TrpR-like_sf"/>
</dbReference>
<reference evidence="1 2" key="1">
    <citation type="journal article" date="2016" name="Nat. Commun.">
        <title>Thousands of microbial genomes shed light on interconnected biogeochemical processes in an aquifer system.</title>
        <authorList>
            <person name="Anantharaman K."/>
            <person name="Brown C.T."/>
            <person name="Hug L.A."/>
            <person name="Sharon I."/>
            <person name="Castelle C.J."/>
            <person name="Probst A.J."/>
            <person name="Thomas B.C."/>
            <person name="Singh A."/>
            <person name="Wilkins M.J."/>
            <person name="Karaoz U."/>
            <person name="Brodie E.L."/>
            <person name="Williams K.H."/>
            <person name="Hubbard S.S."/>
            <person name="Banfield J.F."/>
        </authorList>
    </citation>
    <scope>NUCLEOTIDE SEQUENCE [LARGE SCALE GENOMIC DNA]</scope>
</reference>
<proteinExistence type="predicted"/>
<evidence type="ECO:0000313" key="2">
    <source>
        <dbReference type="Proteomes" id="UP000178849"/>
    </source>
</evidence>
<dbReference type="NCBIfam" id="TIGR02531">
    <property type="entry name" value="yecD_yerC"/>
    <property type="match status" value="1"/>
</dbReference>
<sequence>MRHSHALDKKKCADLWQAVLSLKTKQECWNFFRDLCTLEEITAMADRWQAVKMINQNKPYRQIAKKIKMSSTTVARVAHWLNNGQGGYRLMLKRLNK</sequence>
<dbReference type="PANTHER" id="PTHR40080">
    <property type="entry name" value="LMO1763 PROTEIN"/>
    <property type="match status" value="1"/>
</dbReference>
<dbReference type="Proteomes" id="UP000178849">
    <property type="component" value="Unassembled WGS sequence"/>
</dbReference>
<organism evidence="1 2">
    <name type="scientific">Candidatus Komeilibacteria bacterium RIFCSPLOWO2_01_FULL_45_10</name>
    <dbReference type="NCBI Taxonomy" id="1798550"/>
    <lineage>
        <taxon>Bacteria</taxon>
        <taxon>Candidatus Komeiliibacteriota</taxon>
    </lineage>
</organism>
<comment type="caution">
    <text evidence="1">The sequence shown here is derived from an EMBL/GenBank/DDBJ whole genome shotgun (WGS) entry which is preliminary data.</text>
</comment>
<evidence type="ECO:0008006" key="3">
    <source>
        <dbReference type="Google" id="ProtNLM"/>
    </source>
</evidence>
<dbReference type="GO" id="GO:0003700">
    <property type="term" value="F:DNA-binding transcription factor activity"/>
    <property type="evidence" value="ECO:0007669"/>
    <property type="project" value="InterPro"/>
</dbReference>
<dbReference type="AlphaFoldDB" id="A0A1G2BJE4"/>
<dbReference type="Gene3D" id="1.10.1270.10">
    <property type="entry name" value="TrpR-like"/>
    <property type="match status" value="1"/>
</dbReference>
<dbReference type="GO" id="GO:0043565">
    <property type="term" value="F:sequence-specific DNA binding"/>
    <property type="evidence" value="ECO:0007669"/>
    <property type="project" value="InterPro"/>
</dbReference>
<accession>A0A1G2BJE4</accession>
<evidence type="ECO:0000313" key="1">
    <source>
        <dbReference type="EMBL" id="OGY89284.1"/>
    </source>
</evidence>
<name>A0A1G2BJE4_9BACT</name>
<dbReference type="STRING" id="1798550.A2927_00420"/>
<dbReference type="Pfam" id="PF01371">
    <property type="entry name" value="Trp_repressor"/>
    <property type="match status" value="1"/>
</dbReference>
<dbReference type="InterPro" id="IPR000831">
    <property type="entry name" value="Trp_repress"/>
</dbReference>
<dbReference type="SUPFAM" id="SSF48295">
    <property type="entry name" value="TrpR-like"/>
    <property type="match status" value="1"/>
</dbReference>
<dbReference type="PIRSF" id="PIRSF012508">
    <property type="entry name" value="YerC"/>
    <property type="match status" value="1"/>
</dbReference>
<dbReference type="PANTHER" id="PTHR40080:SF1">
    <property type="entry name" value="TRPR-LIKE PROTEIN YERC_YECD"/>
    <property type="match status" value="1"/>
</dbReference>
<protein>
    <recommendedName>
        <fullName evidence="3">TrpR, YerC/YecD</fullName>
    </recommendedName>
</protein>
<dbReference type="InterPro" id="IPR010921">
    <property type="entry name" value="Trp_repressor/repl_initiator"/>
</dbReference>
<dbReference type="EMBL" id="MHKL01000022">
    <property type="protein sequence ID" value="OGY89284.1"/>
    <property type="molecule type" value="Genomic_DNA"/>
</dbReference>
<dbReference type="InterPro" id="IPR013368">
    <property type="entry name" value="YecD_YerC"/>
</dbReference>
<gene>
    <name evidence="1" type="ORF">A2927_00420</name>
</gene>